<proteinExistence type="predicted"/>
<evidence type="ECO:0000313" key="2">
    <source>
        <dbReference type="EMBL" id="GGM04467.1"/>
    </source>
</evidence>
<feature type="domain" description="Peptidase M15C" evidence="1">
    <location>
        <begin position="18"/>
        <end position="50"/>
    </location>
</feature>
<name>A0A917SZZ4_9ACTN</name>
<reference evidence="2" key="2">
    <citation type="submission" date="2020-09" db="EMBL/GenBank/DDBJ databases">
        <authorList>
            <person name="Sun Q."/>
            <person name="Zhou Y."/>
        </authorList>
    </citation>
    <scope>NUCLEOTIDE SEQUENCE</scope>
    <source>
        <strain evidence="2">CGMCC 4.7308</strain>
    </source>
</reference>
<gene>
    <name evidence="2" type="ORF">GCM10011594_25840</name>
</gene>
<dbReference type="SUPFAM" id="SSF55166">
    <property type="entry name" value="Hedgehog/DD-peptidase"/>
    <property type="match status" value="1"/>
</dbReference>
<dbReference type="InterPro" id="IPR039561">
    <property type="entry name" value="Peptidase_M15C"/>
</dbReference>
<sequence>MLPPGGTAFAGRPAAPGVLHAGDAAVRAWTSLGWTWGGSWTDPRDTQHFSADGG</sequence>
<evidence type="ECO:0000259" key="1">
    <source>
        <dbReference type="Pfam" id="PF13539"/>
    </source>
</evidence>
<dbReference type="Proteomes" id="UP000655208">
    <property type="component" value="Unassembled WGS sequence"/>
</dbReference>
<protein>
    <recommendedName>
        <fullName evidence="1">Peptidase M15C domain-containing protein</fullName>
    </recommendedName>
</protein>
<accession>A0A917SZZ4</accession>
<dbReference type="AlphaFoldDB" id="A0A917SZZ4"/>
<evidence type="ECO:0000313" key="3">
    <source>
        <dbReference type="Proteomes" id="UP000655208"/>
    </source>
</evidence>
<reference evidence="2" key="1">
    <citation type="journal article" date="2014" name="Int. J. Syst. Evol. Microbiol.">
        <title>Complete genome sequence of Corynebacterium casei LMG S-19264T (=DSM 44701T), isolated from a smear-ripened cheese.</title>
        <authorList>
            <consortium name="US DOE Joint Genome Institute (JGI-PGF)"/>
            <person name="Walter F."/>
            <person name="Albersmeier A."/>
            <person name="Kalinowski J."/>
            <person name="Ruckert C."/>
        </authorList>
    </citation>
    <scope>NUCLEOTIDE SEQUENCE</scope>
    <source>
        <strain evidence="2">CGMCC 4.7308</strain>
    </source>
</reference>
<organism evidence="2 3">
    <name type="scientific">Nakamurella endophytica</name>
    <dbReference type="NCBI Taxonomy" id="1748367"/>
    <lineage>
        <taxon>Bacteria</taxon>
        <taxon>Bacillati</taxon>
        <taxon>Actinomycetota</taxon>
        <taxon>Actinomycetes</taxon>
        <taxon>Nakamurellales</taxon>
        <taxon>Nakamurellaceae</taxon>
        <taxon>Nakamurella</taxon>
    </lineage>
</organism>
<comment type="caution">
    <text evidence="2">The sequence shown here is derived from an EMBL/GenBank/DDBJ whole genome shotgun (WGS) entry which is preliminary data.</text>
</comment>
<dbReference type="GO" id="GO:0008233">
    <property type="term" value="F:peptidase activity"/>
    <property type="evidence" value="ECO:0007669"/>
    <property type="project" value="InterPro"/>
</dbReference>
<dbReference type="Pfam" id="PF13539">
    <property type="entry name" value="Peptidase_M15_4"/>
    <property type="match status" value="1"/>
</dbReference>
<dbReference type="Gene3D" id="3.30.1380.10">
    <property type="match status" value="1"/>
</dbReference>
<dbReference type="EMBL" id="BMNA01000004">
    <property type="protein sequence ID" value="GGM04467.1"/>
    <property type="molecule type" value="Genomic_DNA"/>
</dbReference>
<keyword evidence="3" id="KW-1185">Reference proteome</keyword>
<dbReference type="InterPro" id="IPR009045">
    <property type="entry name" value="Zn_M74/Hedgehog-like"/>
</dbReference>